<accession>A0A4P7XKY0</accession>
<keyword evidence="1" id="KW-0472">Membrane</keyword>
<evidence type="ECO:0008006" key="4">
    <source>
        <dbReference type="Google" id="ProtNLM"/>
    </source>
</evidence>
<feature type="transmembrane region" description="Helical" evidence="1">
    <location>
        <begin position="113"/>
        <end position="131"/>
    </location>
</feature>
<reference evidence="2 3" key="1">
    <citation type="submission" date="2018-07" db="EMBL/GenBank/DDBJ databases">
        <title>Marsedoiliclastica nanhaica gen. nov. sp. nov., a novel marine hydrocarbonoclastic bacterium isolated from an in-situ enriched hydrocarbon-degrading consortium in deep-sea sediment.</title>
        <authorList>
            <person name="Dong C."/>
            <person name="Ma T."/>
            <person name="Liu R."/>
            <person name="Shao Z."/>
        </authorList>
    </citation>
    <scope>NUCLEOTIDE SEQUENCE [LARGE SCALE GENOMIC DNA]</scope>
    <source>
        <strain evidence="3">soil36-7</strain>
    </source>
</reference>
<dbReference type="AlphaFoldDB" id="A0A4P7XKY0"/>
<dbReference type="RefSeq" id="WP_136549872.1">
    <property type="nucleotide sequence ID" value="NZ_CP031093.1"/>
</dbReference>
<sequence>MRTGSQREELPEYQMFPKGMWHMIGAAVCMAPALGLLLVFLALVSSQWLSDGTVLVGSLVLFFLSVFVLVTPTFLLSRGRSKWHGFLLRFNLLLIGALATASLVSPLRENTNLFLTTFAGLGFATVARFFYKSNAYTGCVEYYRAIWAHQRRSSPSSTSPKP</sequence>
<dbReference type="EMBL" id="CP031093">
    <property type="protein sequence ID" value="QCF27164.1"/>
    <property type="molecule type" value="Genomic_DNA"/>
</dbReference>
<dbReference type="Proteomes" id="UP000298049">
    <property type="component" value="Chromosome"/>
</dbReference>
<evidence type="ECO:0000256" key="1">
    <source>
        <dbReference type="SAM" id="Phobius"/>
    </source>
</evidence>
<feature type="transmembrane region" description="Helical" evidence="1">
    <location>
        <begin position="88"/>
        <end position="107"/>
    </location>
</feature>
<name>A0A4P7XKY0_9ALTE</name>
<proteinExistence type="predicted"/>
<feature type="transmembrane region" description="Helical" evidence="1">
    <location>
        <begin position="21"/>
        <end position="43"/>
    </location>
</feature>
<keyword evidence="3" id="KW-1185">Reference proteome</keyword>
<protein>
    <recommendedName>
        <fullName evidence="4">DUF2231 domain-containing protein</fullName>
    </recommendedName>
</protein>
<evidence type="ECO:0000313" key="3">
    <source>
        <dbReference type="Proteomes" id="UP000298049"/>
    </source>
</evidence>
<feature type="transmembrane region" description="Helical" evidence="1">
    <location>
        <begin position="55"/>
        <end position="76"/>
    </location>
</feature>
<keyword evidence="1" id="KW-1133">Transmembrane helix</keyword>
<dbReference type="KEGG" id="hmi:soil367_15180"/>
<keyword evidence="1" id="KW-0812">Transmembrane</keyword>
<gene>
    <name evidence="2" type="ORF">soil367_15180</name>
</gene>
<evidence type="ECO:0000313" key="2">
    <source>
        <dbReference type="EMBL" id="QCF27164.1"/>
    </source>
</evidence>
<dbReference type="OrthoDB" id="6385597at2"/>
<organism evidence="2 3">
    <name type="scientific">Hydrocarboniclastica marina</name>
    <dbReference type="NCBI Taxonomy" id="2259620"/>
    <lineage>
        <taxon>Bacteria</taxon>
        <taxon>Pseudomonadati</taxon>
        <taxon>Pseudomonadota</taxon>
        <taxon>Gammaproteobacteria</taxon>
        <taxon>Alteromonadales</taxon>
        <taxon>Alteromonadaceae</taxon>
        <taxon>Hydrocarboniclastica</taxon>
    </lineage>
</organism>